<dbReference type="EMBL" id="AMFJ01036016">
    <property type="protein sequence ID" value="EKD25645.1"/>
    <property type="molecule type" value="Genomic_DNA"/>
</dbReference>
<protein>
    <submittedName>
        <fullName evidence="2">Uncharacterized protein</fullName>
    </submittedName>
</protein>
<dbReference type="AlphaFoldDB" id="K1X611"/>
<keyword evidence="1" id="KW-1133">Transmembrane helix</keyword>
<keyword evidence="1" id="KW-0812">Transmembrane</keyword>
<keyword evidence="1" id="KW-0472">Membrane</keyword>
<evidence type="ECO:0000256" key="1">
    <source>
        <dbReference type="SAM" id="Phobius"/>
    </source>
</evidence>
<reference evidence="2" key="1">
    <citation type="journal article" date="2012" name="Science">
        <title>Fermentation, hydrogen, and sulfur metabolism in multiple uncultivated bacterial phyla.</title>
        <authorList>
            <person name="Wrighton K.C."/>
            <person name="Thomas B.C."/>
            <person name="Sharon I."/>
            <person name="Miller C.S."/>
            <person name="Castelle C.J."/>
            <person name="VerBerkmoes N.C."/>
            <person name="Wilkins M.J."/>
            <person name="Hettich R.L."/>
            <person name="Lipton M.S."/>
            <person name="Williams K.H."/>
            <person name="Long P.E."/>
            <person name="Banfield J.F."/>
        </authorList>
    </citation>
    <scope>NUCLEOTIDE SEQUENCE [LARGE SCALE GENOMIC DNA]</scope>
</reference>
<gene>
    <name evidence="2" type="ORF">ACD_80C00009G0005</name>
</gene>
<sequence>MATQTQITKSHGRSVLKVYFLLTTLVGVIGTLVSLWYLLYAIGKKAIITNDEYIVGERYYELDMCNNATSKPTPANQNNMIAPTETEITKCKEDKRTQLIAARNALYKEDLLSGGIWTLLFFILLIVHYPRFMRFYNSKGE</sequence>
<feature type="transmembrane region" description="Helical" evidence="1">
    <location>
        <begin position="18"/>
        <end position="39"/>
    </location>
</feature>
<accession>K1X611</accession>
<proteinExistence type="predicted"/>
<comment type="caution">
    <text evidence="2">The sequence shown here is derived from an EMBL/GenBank/DDBJ whole genome shotgun (WGS) entry which is preliminary data.</text>
</comment>
<name>K1X611_9BACT</name>
<evidence type="ECO:0000313" key="2">
    <source>
        <dbReference type="EMBL" id="EKD25645.1"/>
    </source>
</evidence>
<feature type="transmembrane region" description="Helical" evidence="1">
    <location>
        <begin position="111"/>
        <end position="129"/>
    </location>
</feature>
<organism evidence="2">
    <name type="scientific">uncultured bacterium</name>
    <name type="common">gcode 4</name>
    <dbReference type="NCBI Taxonomy" id="1234023"/>
    <lineage>
        <taxon>Bacteria</taxon>
        <taxon>environmental samples</taxon>
    </lineage>
</organism>